<evidence type="ECO:0000256" key="1">
    <source>
        <dbReference type="ARBA" id="ARBA00023122"/>
    </source>
</evidence>
<dbReference type="AlphaFoldDB" id="A0A6J7QF10"/>
<dbReference type="CDD" id="cd04623">
    <property type="entry name" value="CBS_pair_bac_euk"/>
    <property type="match status" value="1"/>
</dbReference>
<dbReference type="InterPro" id="IPR044725">
    <property type="entry name" value="CBSX3_CBS_dom"/>
</dbReference>
<proteinExistence type="predicted"/>
<keyword evidence="1" id="KW-0129">CBS domain</keyword>
<protein>
    <submittedName>
        <fullName evidence="4">Unannotated protein</fullName>
    </submittedName>
</protein>
<name>A0A6J7QF10_9ZZZZ</name>
<organism evidence="4">
    <name type="scientific">freshwater metagenome</name>
    <dbReference type="NCBI Taxonomy" id="449393"/>
    <lineage>
        <taxon>unclassified sequences</taxon>
        <taxon>metagenomes</taxon>
        <taxon>ecological metagenomes</taxon>
    </lineage>
</organism>
<dbReference type="PROSITE" id="PS51371">
    <property type="entry name" value="CBS"/>
    <property type="match status" value="2"/>
</dbReference>
<dbReference type="Pfam" id="PF00571">
    <property type="entry name" value="CBS"/>
    <property type="match status" value="2"/>
</dbReference>
<dbReference type="EMBL" id="CAFBOZ010000215">
    <property type="protein sequence ID" value="CAB5014859.1"/>
    <property type="molecule type" value="Genomic_DNA"/>
</dbReference>
<evidence type="ECO:0000313" key="3">
    <source>
        <dbReference type="EMBL" id="CAB4927669.1"/>
    </source>
</evidence>
<sequence length="145" mass="15865">MSLITILESKGSAVITAHPDEPLLSAIETLAHHGIGALVVTMDGREIVGIVSERDVVRMLQAHGPDALLLPIREVMTTNVTCTTVDREVDELMAIMSNQRIRHIPVVDDNHHLMGMISIGDVVKRRLEDLESERAALINYITIGG</sequence>
<evidence type="ECO:0000313" key="4">
    <source>
        <dbReference type="EMBL" id="CAB5014859.1"/>
    </source>
</evidence>
<dbReference type="SMART" id="SM00116">
    <property type="entry name" value="CBS"/>
    <property type="match status" value="2"/>
</dbReference>
<dbReference type="EMBL" id="CAFBNF010000002">
    <property type="protein sequence ID" value="CAB4927669.1"/>
    <property type="molecule type" value="Genomic_DNA"/>
</dbReference>
<feature type="domain" description="CBS" evidence="2">
    <location>
        <begin position="8"/>
        <end position="68"/>
    </location>
</feature>
<gene>
    <name evidence="3" type="ORF">UFOPK3773_00057</name>
    <name evidence="4" type="ORF">UFOPK3992_01404</name>
</gene>
<dbReference type="InterPro" id="IPR051257">
    <property type="entry name" value="Diverse_CBS-Domain"/>
</dbReference>
<feature type="domain" description="CBS" evidence="2">
    <location>
        <begin position="76"/>
        <end position="132"/>
    </location>
</feature>
<dbReference type="PANTHER" id="PTHR43080:SF2">
    <property type="entry name" value="CBS DOMAIN-CONTAINING PROTEIN"/>
    <property type="match status" value="1"/>
</dbReference>
<dbReference type="InterPro" id="IPR000644">
    <property type="entry name" value="CBS_dom"/>
</dbReference>
<evidence type="ECO:0000259" key="2">
    <source>
        <dbReference type="PROSITE" id="PS51371"/>
    </source>
</evidence>
<dbReference type="PANTHER" id="PTHR43080">
    <property type="entry name" value="CBS DOMAIN-CONTAINING PROTEIN CBSX3, MITOCHONDRIAL"/>
    <property type="match status" value="1"/>
</dbReference>
<dbReference type="InterPro" id="IPR046342">
    <property type="entry name" value="CBS_dom_sf"/>
</dbReference>
<accession>A0A6J7QF10</accession>
<dbReference type="Gene3D" id="3.10.580.10">
    <property type="entry name" value="CBS-domain"/>
    <property type="match status" value="1"/>
</dbReference>
<reference evidence="4" key="1">
    <citation type="submission" date="2020-05" db="EMBL/GenBank/DDBJ databases">
        <authorList>
            <person name="Chiriac C."/>
            <person name="Salcher M."/>
            <person name="Ghai R."/>
            <person name="Kavagutti S V."/>
        </authorList>
    </citation>
    <scope>NUCLEOTIDE SEQUENCE</scope>
</reference>
<dbReference type="SUPFAM" id="SSF54631">
    <property type="entry name" value="CBS-domain pair"/>
    <property type="match status" value="1"/>
</dbReference>